<dbReference type="PROSITE" id="PS50404">
    <property type="entry name" value="GST_NTER"/>
    <property type="match status" value="1"/>
</dbReference>
<keyword evidence="2" id="KW-1185">Reference proteome</keyword>
<dbReference type="InterPro" id="IPR036249">
    <property type="entry name" value="Thioredoxin-like_sf"/>
</dbReference>
<dbReference type="PANTHER" id="PTHR11571:SF150">
    <property type="entry name" value="GLUTATHIONE S-TRANSFERASE"/>
    <property type="match status" value="1"/>
</dbReference>
<organism evidence="1 2">
    <name type="scientific">Pristionchus pacificus</name>
    <name type="common">Parasitic nematode worm</name>
    <dbReference type="NCBI Taxonomy" id="54126"/>
    <lineage>
        <taxon>Eukaryota</taxon>
        <taxon>Metazoa</taxon>
        <taxon>Ecdysozoa</taxon>
        <taxon>Nematoda</taxon>
        <taxon>Chromadorea</taxon>
        <taxon>Rhabditida</taxon>
        <taxon>Rhabditina</taxon>
        <taxon>Diplogasteromorpha</taxon>
        <taxon>Diplogasteroidea</taxon>
        <taxon>Neodiplogasteridae</taxon>
        <taxon>Pristionchus</taxon>
    </lineage>
</organism>
<accession>A0A8R1UJ39</accession>
<name>A0A2A6BD55_PRIPA</name>
<dbReference type="SUPFAM" id="SSF52833">
    <property type="entry name" value="Thioredoxin-like"/>
    <property type="match status" value="1"/>
</dbReference>
<proteinExistence type="predicted"/>
<protein>
    <submittedName>
        <fullName evidence="1">Glutathione S-transferase</fullName>
    </submittedName>
</protein>
<dbReference type="CDD" id="cd03039">
    <property type="entry name" value="GST_N_Sigma_like"/>
    <property type="match status" value="1"/>
</dbReference>
<dbReference type="Gene3D" id="1.20.1050.130">
    <property type="match status" value="1"/>
</dbReference>
<dbReference type="Proteomes" id="UP000005239">
    <property type="component" value="Unassembled WGS sequence"/>
</dbReference>
<dbReference type="InterPro" id="IPR050213">
    <property type="entry name" value="GST_superfamily"/>
</dbReference>
<accession>A0A2A6BD55</accession>
<evidence type="ECO:0000313" key="1">
    <source>
        <dbReference type="EnsemblMetazoa" id="PPA32500.1"/>
    </source>
</evidence>
<gene>
    <name evidence="1" type="primary">WBGene00205361</name>
</gene>
<evidence type="ECO:0000313" key="2">
    <source>
        <dbReference type="Proteomes" id="UP000005239"/>
    </source>
</evidence>
<dbReference type="EnsemblMetazoa" id="PPA32500.1">
    <property type="protein sequence ID" value="PPA32500.1"/>
    <property type="gene ID" value="WBGene00205361"/>
</dbReference>
<dbReference type="InterPro" id="IPR004045">
    <property type="entry name" value="Glutathione_S-Trfase_N"/>
</dbReference>
<dbReference type="AlphaFoldDB" id="A0A2A6BD55"/>
<sequence length="77" mass="9073">MSDTYKLYYFNLMGRAEPIRLLFAQAGVTFEDERIDRAAWPAMKSRTLRIGEPAQHFRGVHDSEPSLPERTFCFRNY</sequence>
<reference evidence="2" key="1">
    <citation type="journal article" date="2008" name="Nat. Genet.">
        <title>The Pristionchus pacificus genome provides a unique perspective on nematode lifestyle and parasitism.</title>
        <authorList>
            <person name="Dieterich C."/>
            <person name="Clifton S.W."/>
            <person name="Schuster L.N."/>
            <person name="Chinwalla A."/>
            <person name="Delehaunty K."/>
            <person name="Dinkelacker I."/>
            <person name="Fulton L."/>
            <person name="Fulton R."/>
            <person name="Godfrey J."/>
            <person name="Minx P."/>
            <person name="Mitreva M."/>
            <person name="Roeseler W."/>
            <person name="Tian H."/>
            <person name="Witte H."/>
            <person name="Yang S.P."/>
            <person name="Wilson R.K."/>
            <person name="Sommer R.J."/>
        </authorList>
    </citation>
    <scope>NUCLEOTIDE SEQUENCE [LARGE SCALE GENOMIC DNA]</scope>
    <source>
        <strain evidence="2">PS312</strain>
    </source>
</reference>
<dbReference type="PANTHER" id="PTHR11571">
    <property type="entry name" value="GLUTATHIONE S-TRANSFERASE"/>
    <property type="match status" value="1"/>
</dbReference>
<reference evidence="1" key="2">
    <citation type="submission" date="2022-06" db="UniProtKB">
        <authorList>
            <consortium name="EnsemblMetazoa"/>
        </authorList>
    </citation>
    <scope>IDENTIFICATION</scope>
    <source>
        <strain evidence="1">PS312</strain>
    </source>
</reference>
<dbReference type="GO" id="GO:0004364">
    <property type="term" value="F:glutathione transferase activity"/>
    <property type="evidence" value="ECO:0007669"/>
    <property type="project" value="UniProtKB-ARBA"/>
</dbReference>